<dbReference type="EC" id="1.16.3.4" evidence="5"/>
<evidence type="ECO:0000313" key="15">
    <source>
        <dbReference type="Proteomes" id="UP000502665"/>
    </source>
</evidence>
<sequence length="530" mass="55681">MTHTTDPASGAGRQSKGAHARSDRGAKDERHTKSSETKGGHGKGLHRRKFLGGMAGAAGLAAVGTAGVTFSLLTGGNSNKASAADATGTLTIPDLLEATTSDGTTTYTLTAKTGTGEVLSGVTSTTAGYNGSYLGPTMKWTKGDTVLMNFTNTLGADTSVHFHGAHIPPKMDGGPQNAFADGVTWSPTFEVLDEAKTLWYHPHALGTTAEQVVHGLAGMIIVEDDSDVSAALPSEYGVDDIPIILQCLAVDSAGDIKYEAAGYRSSGVSFPVLVNGTNVDSTTLGFTATKKRTRFRVLNASPADIMTVQRGDGGTLTQIATDQGYLTEPTEVTTIRLVAGARAEFVLDLEDAVTLQAVVTTGWIRGGSGTYDFLTVTPDATDTPAALPSTLNTITRYDTSDFTARTITLGQGTGGTMSINGSVGTTMAGMAMISTTLNAEEVWTITNSTQLEHSFHLHDVPYQVIEINGEAPTGVDLGWFDTFEVVGGGSIKIAMKFTDFTDDTYMYMLHCHLLQHEDEGMMASLMVTDS</sequence>
<proteinExistence type="inferred from homology"/>
<keyword evidence="3" id="KW-0479">Metal-binding</keyword>
<evidence type="ECO:0000259" key="12">
    <source>
        <dbReference type="Pfam" id="PF07731"/>
    </source>
</evidence>
<dbReference type="InterPro" id="IPR045087">
    <property type="entry name" value="Cu-oxidase_fam"/>
</dbReference>
<name>A0A6M4WUK6_9ACTN</name>
<evidence type="ECO:0000256" key="9">
    <source>
        <dbReference type="ARBA" id="ARBA00048092"/>
    </source>
</evidence>
<comment type="catalytic activity">
    <reaction evidence="9">
        <text>4 Cu(+) + O2 + 4 H(+) = 4 Cu(2+) + 2 H2O</text>
        <dbReference type="Rhea" id="RHEA:30083"/>
        <dbReference type="ChEBI" id="CHEBI:15377"/>
        <dbReference type="ChEBI" id="CHEBI:15378"/>
        <dbReference type="ChEBI" id="CHEBI:15379"/>
        <dbReference type="ChEBI" id="CHEBI:29036"/>
        <dbReference type="ChEBI" id="CHEBI:49552"/>
        <dbReference type="EC" id="1.16.3.4"/>
    </reaction>
    <physiologicalReaction direction="left-to-right" evidence="9">
        <dbReference type="Rhea" id="RHEA:30084"/>
    </physiologicalReaction>
</comment>
<dbReference type="PANTHER" id="PTHR48267">
    <property type="entry name" value="CUPREDOXIN SUPERFAMILY PROTEIN"/>
    <property type="match status" value="1"/>
</dbReference>
<dbReference type="GO" id="GO:0016491">
    <property type="term" value="F:oxidoreductase activity"/>
    <property type="evidence" value="ECO:0007669"/>
    <property type="project" value="UniProtKB-KW"/>
</dbReference>
<feature type="compositionally biased region" description="Basic and acidic residues" evidence="10">
    <location>
        <begin position="20"/>
        <end position="39"/>
    </location>
</feature>
<evidence type="ECO:0000256" key="6">
    <source>
        <dbReference type="ARBA" id="ARBA00041027"/>
    </source>
</evidence>
<dbReference type="AlphaFoldDB" id="A0A6M4WUK6"/>
<dbReference type="Gene3D" id="2.60.40.420">
    <property type="entry name" value="Cupredoxins - blue copper proteins"/>
    <property type="match status" value="3"/>
</dbReference>
<dbReference type="Pfam" id="PF07731">
    <property type="entry name" value="Cu-oxidase_2"/>
    <property type="match status" value="1"/>
</dbReference>
<feature type="domain" description="Plastocyanin-like" evidence="13">
    <location>
        <begin position="113"/>
        <end position="226"/>
    </location>
</feature>
<gene>
    <name evidence="14" type="ORF">G9272_31270</name>
</gene>
<evidence type="ECO:0000256" key="8">
    <source>
        <dbReference type="ARBA" id="ARBA00043090"/>
    </source>
</evidence>
<dbReference type="InterPro" id="IPR008972">
    <property type="entry name" value="Cupredoxin"/>
</dbReference>
<comment type="subunit">
    <text evidence="2">Monomer.</text>
</comment>
<accession>A0A6M4WUK6</accession>
<dbReference type="InterPro" id="IPR006311">
    <property type="entry name" value="TAT_signal"/>
</dbReference>
<evidence type="ECO:0000256" key="10">
    <source>
        <dbReference type="SAM" id="MobiDB-lite"/>
    </source>
</evidence>
<dbReference type="Proteomes" id="UP000502665">
    <property type="component" value="Chromosome"/>
</dbReference>
<feature type="domain" description="Plastocyanin-like" evidence="12">
    <location>
        <begin position="398"/>
        <end position="528"/>
    </location>
</feature>
<dbReference type="SUPFAM" id="SSF49503">
    <property type="entry name" value="Cupredoxins"/>
    <property type="match status" value="3"/>
</dbReference>
<evidence type="ECO:0000256" key="5">
    <source>
        <dbReference type="ARBA" id="ARBA00038978"/>
    </source>
</evidence>
<comment type="similarity">
    <text evidence="1">Belongs to the multicopper oxidase family.</text>
</comment>
<keyword evidence="11" id="KW-0812">Transmembrane</keyword>
<dbReference type="InterPro" id="IPR011706">
    <property type="entry name" value="Cu-oxidase_C"/>
</dbReference>
<feature type="transmembrane region" description="Helical" evidence="11">
    <location>
        <begin position="50"/>
        <end position="73"/>
    </location>
</feature>
<keyword evidence="15" id="KW-1185">Reference proteome</keyword>
<feature type="region of interest" description="Disordered" evidence="10">
    <location>
        <begin position="1"/>
        <end position="47"/>
    </location>
</feature>
<protein>
    <recommendedName>
        <fullName evidence="6">Multicopper oxidase CueO</fullName>
        <ecNumber evidence="5">1.16.3.4</ecNumber>
    </recommendedName>
    <alternativeName>
        <fullName evidence="7">Copper efflux oxidase</fullName>
    </alternativeName>
    <alternativeName>
        <fullName evidence="8">Cuprous oxidase</fullName>
    </alternativeName>
</protein>
<dbReference type="GO" id="GO:0005507">
    <property type="term" value="F:copper ion binding"/>
    <property type="evidence" value="ECO:0007669"/>
    <property type="project" value="InterPro"/>
</dbReference>
<organism evidence="14 15">
    <name type="scientific">Streptomyces asoensis</name>
    <dbReference type="NCBI Taxonomy" id="249586"/>
    <lineage>
        <taxon>Bacteria</taxon>
        <taxon>Bacillati</taxon>
        <taxon>Actinomycetota</taxon>
        <taxon>Actinomycetes</taxon>
        <taxon>Kitasatosporales</taxon>
        <taxon>Streptomycetaceae</taxon>
        <taxon>Streptomyces</taxon>
    </lineage>
</organism>
<evidence type="ECO:0000256" key="2">
    <source>
        <dbReference type="ARBA" id="ARBA00011245"/>
    </source>
</evidence>
<dbReference type="PROSITE" id="PS00080">
    <property type="entry name" value="MULTICOPPER_OXIDASE2"/>
    <property type="match status" value="1"/>
</dbReference>
<dbReference type="PANTHER" id="PTHR48267:SF1">
    <property type="entry name" value="BILIRUBIN OXIDASE"/>
    <property type="match status" value="1"/>
</dbReference>
<evidence type="ECO:0000256" key="4">
    <source>
        <dbReference type="ARBA" id="ARBA00023002"/>
    </source>
</evidence>
<dbReference type="PROSITE" id="PS51318">
    <property type="entry name" value="TAT"/>
    <property type="match status" value="1"/>
</dbReference>
<dbReference type="EMBL" id="CP049838">
    <property type="protein sequence ID" value="QJT04210.1"/>
    <property type="molecule type" value="Genomic_DNA"/>
</dbReference>
<keyword evidence="11" id="KW-0472">Membrane</keyword>
<reference evidence="14" key="1">
    <citation type="submission" date="2020-03" db="EMBL/GenBank/DDBJ databases">
        <title>Molecular networking-based the target discovery of potent antiproliferative macrolactams: 5/6/7/16 polycyclic ansamycins and glycosylated trienomycin from Streptomyces cacaoi subsp. asoensis.</title>
        <authorList>
            <person name="Liu L.-L."/>
        </authorList>
    </citation>
    <scope>NUCLEOTIDE SEQUENCE [LARGE SCALE GENOMIC DNA]</scope>
    <source>
        <strain evidence="14">H2S5</strain>
    </source>
</reference>
<evidence type="ECO:0000256" key="3">
    <source>
        <dbReference type="ARBA" id="ARBA00022723"/>
    </source>
</evidence>
<evidence type="ECO:0000256" key="11">
    <source>
        <dbReference type="SAM" id="Phobius"/>
    </source>
</evidence>
<dbReference type="InterPro" id="IPR002355">
    <property type="entry name" value="Cu_oxidase_Cu_BS"/>
</dbReference>
<keyword evidence="4" id="KW-0560">Oxidoreductase</keyword>
<evidence type="ECO:0000313" key="14">
    <source>
        <dbReference type="EMBL" id="QJT04210.1"/>
    </source>
</evidence>
<dbReference type="Pfam" id="PF07732">
    <property type="entry name" value="Cu-oxidase_3"/>
    <property type="match status" value="1"/>
</dbReference>
<keyword evidence="11" id="KW-1133">Transmembrane helix</keyword>
<evidence type="ECO:0000256" key="1">
    <source>
        <dbReference type="ARBA" id="ARBA00010609"/>
    </source>
</evidence>
<dbReference type="InterPro" id="IPR011707">
    <property type="entry name" value="Cu-oxidase-like_N"/>
</dbReference>
<dbReference type="RefSeq" id="WP_171399572.1">
    <property type="nucleotide sequence ID" value="NZ_CP049838.1"/>
</dbReference>
<evidence type="ECO:0000259" key="13">
    <source>
        <dbReference type="Pfam" id="PF07732"/>
    </source>
</evidence>
<evidence type="ECO:0000256" key="7">
    <source>
        <dbReference type="ARBA" id="ARBA00042896"/>
    </source>
</evidence>